<sequence>MTMGLSELPVESESAFPCNHLHPPEISQTSISLGSYYLCDNFSRISCAAKKFLHSWNLYSDQIPAEIIEYVMDLIMFALSAARLLEPEFENTLVGRMLESRLKALGESYECPQGLTQTGPDSLLGVQKGNKVKSWTGTHSVHDIGFNGWFGPNLFMIVGQKGKLKPIMCDRDPCSDPITWPGGKFITELWGQKVQPANKINTQVL</sequence>
<proteinExistence type="predicted"/>
<evidence type="ECO:0000313" key="2">
    <source>
        <dbReference type="Proteomes" id="UP001367508"/>
    </source>
</evidence>
<reference evidence="1 2" key="1">
    <citation type="submission" date="2024-01" db="EMBL/GenBank/DDBJ databases">
        <title>The genomes of 5 underutilized Papilionoideae crops provide insights into root nodulation and disease resistanc.</title>
        <authorList>
            <person name="Jiang F."/>
        </authorList>
    </citation>
    <scope>NUCLEOTIDE SEQUENCE [LARGE SCALE GENOMIC DNA]</scope>
    <source>
        <strain evidence="1">LVBAO_FW01</strain>
        <tissue evidence="1">Leaves</tissue>
    </source>
</reference>
<evidence type="ECO:0000313" key="1">
    <source>
        <dbReference type="EMBL" id="KAK7338643.1"/>
    </source>
</evidence>
<protein>
    <submittedName>
        <fullName evidence="1">Uncharacterized protein</fullName>
    </submittedName>
</protein>
<dbReference type="EMBL" id="JAYMYQ010000004">
    <property type="protein sequence ID" value="KAK7338643.1"/>
    <property type="molecule type" value="Genomic_DNA"/>
</dbReference>
<dbReference type="Proteomes" id="UP001367508">
    <property type="component" value="Unassembled WGS sequence"/>
</dbReference>
<accession>A0AAN9QPF9</accession>
<name>A0AAN9QPF9_CANGL</name>
<comment type="caution">
    <text evidence="1">The sequence shown here is derived from an EMBL/GenBank/DDBJ whole genome shotgun (WGS) entry which is preliminary data.</text>
</comment>
<dbReference type="AlphaFoldDB" id="A0AAN9QPF9"/>
<gene>
    <name evidence="1" type="ORF">VNO77_19265</name>
</gene>
<keyword evidence="2" id="KW-1185">Reference proteome</keyword>
<organism evidence="1 2">
    <name type="scientific">Canavalia gladiata</name>
    <name type="common">Sword bean</name>
    <name type="synonym">Dolichos gladiatus</name>
    <dbReference type="NCBI Taxonomy" id="3824"/>
    <lineage>
        <taxon>Eukaryota</taxon>
        <taxon>Viridiplantae</taxon>
        <taxon>Streptophyta</taxon>
        <taxon>Embryophyta</taxon>
        <taxon>Tracheophyta</taxon>
        <taxon>Spermatophyta</taxon>
        <taxon>Magnoliopsida</taxon>
        <taxon>eudicotyledons</taxon>
        <taxon>Gunneridae</taxon>
        <taxon>Pentapetalae</taxon>
        <taxon>rosids</taxon>
        <taxon>fabids</taxon>
        <taxon>Fabales</taxon>
        <taxon>Fabaceae</taxon>
        <taxon>Papilionoideae</taxon>
        <taxon>50 kb inversion clade</taxon>
        <taxon>NPAAA clade</taxon>
        <taxon>indigoferoid/millettioid clade</taxon>
        <taxon>Phaseoleae</taxon>
        <taxon>Canavalia</taxon>
    </lineage>
</organism>